<keyword evidence="2" id="KW-1185">Reference proteome</keyword>
<dbReference type="Proteomes" id="UP000572051">
    <property type="component" value="Unassembled WGS sequence"/>
</dbReference>
<reference evidence="1 2" key="1">
    <citation type="submission" date="2020-07" db="EMBL/GenBank/DDBJ databases">
        <title>Sequencing the genomes of 1000 actinobacteria strains.</title>
        <authorList>
            <person name="Klenk H.-P."/>
        </authorList>
    </citation>
    <scope>NUCLEOTIDE SEQUENCE [LARGE SCALE GENOMIC DNA]</scope>
    <source>
        <strain evidence="1 2">DSM 44442</strain>
    </source>
</reference>
<dbReference type="EMBL" id="JACCFS010000001">
    <property type="protein sequence ID" value="NYJ37490.1"/>
    <property type="molecule type" value="Genomic_DNA"/>
</dbReference>
<dbReference type="AlphaFoldDB" id="A0A7Z0ESH0"/>
<sequence>MICELCGKGGARWVHNSTEAACLACPACEWQYFDYDWS</sequence>
<proteinExistence type="predicted"/>
<evidence type="ECO:0000313" key="1">
    <source>
        <dbReference type="EMBL" id="NYJ37490.1"/>
    </source>
</evidence>
<gene>
    <name evidence="1" type="ORF">HNR10_005371</name>
</gene>
<accession>A0A7Z0ESH0</accession>
<protein>
    <submittedName>
        <fullName evidence="1">Uncharacterized protein</fullName>
    </submittedName>
</protein>
<organism evidence="1 2">
    <name type="scientific">Nocardiopsis aegyptia</name>
    <dbReference type="NCBI Taxonomy" id="220378"/>
    <lineage>
        <taxon>Bacteria</taxon>
        <taxon>Bacillati</taxon>
        <taxon>Actinomycetota</taxon>
        <taxon>Actinomycetes</taxon>
        <taxon>Streptosporangiales</taxon>
        <taxon>Nocardiopsidaceae</taxon>
        <taxon>Nocardiopsis</taxon>
    </lineage>
</organism>
<evidence type="ECO:0000313" key="2">
    <source>
        <dbReference type="Proteomes" id="UP000572051"/>
    </source>
</evidence>
<name>A0A7Z0ESH0_9ACTN</name>
<comment type="caution">
    <text evidence="1">The sequence shown here is derived from an EMBL/GenBank/DDBJ whole genome shotgun (WGS) entry which is preliminary data.</text>
</comment>